<evidence type="ECO:0000313" key="3">
    <source>
        <dbReference type="EMBL" id="VFU21347.1"/>
    </source>
</evidence>
<organism evidence="3">
    <name type="scientific">Salix viminalis</name>
    <name type="common">Common osier</name>
    <name type="synonym">Basket willow</name>
    <dbReference type="NCBI Taxonomy" id="40686"/>
    <lineage>
        <taxon>Eukaryota</taxon>
        <taxon>Viridiplantae</taxon>
        <taxon>Streptophyta</taxon>
        <taxon>Embryophyta</taxon>
        <taxon>Tracheophyta</taxon>
        <taxon>Spermatophyta</taxon>
        <taxon>Magnoliopsida</taxon>
        <taxon>eudicotyledons</taxon>
        <taxon>Gunneridae</taxon>
        <taxon>Pentapetalae</taxon>
        <taxon>rosids</taxon>
        <taxon>fabids</taxon>
        <taxon>Malpighiales</taxon>
        <taxon>Salicaceae</taxon>
        <taxon>Saliceae</taxon>
        <taxon>Salix</taxon>
    </lineage>
</organism>
<dbReference type="AlphaFoldDB" id="A0A6N2KDE7"/>
<dbReference type="GO" id="GO:0001709">
    <property type="term" value="P:cell fate determination"/>
    <property type="evidence" value="ECO:0007669"/>
    <property type="project" value="TreeGrafter"/>
</dbReference>
<dbReference type="Pfam" id="PF24068">
    <property type="entry name" value="TPD1_C"/>
    <property type="match status" value="1"/>
</dbReference>
<dbReference type="PANTHER" id="PTHR33184:SF78">
    <property type="entry name" value="GNK2-HOMOLOGOUS DOMAIN-CONTAINING PROTEIN"/>
    <property type="match status" value="1"/>
</dbReference>
<feature type="signal peptide" evidence="2">
    <location>
        <begin position="1"/>
        <end position="16"/>
    </location>
</feature>
<feature type="chain" id="PRO_5026855684" evidence="2">
    <location>
        <begin position="17"/>
        <end position="166"/>
    </location>
</feature>
<dbReference type="EMBL" id="CAADRP010000002">
    <property type="protein sequence ID" value="VFU21347.1"/>
    <property type="molecule type" value="Genomic_DNA"/>
</dbReference>
<dbReference type="InterPro" id="IPR040361">
    <property type="entry name" value="TPD1"/>
</dbReference>
<reference evidence="3" key="1">
    <citation type="submission" date="2019-03" db="EMBL/GenBank/DDBJ databases">
        <authorList>
            <person name="Mank J."/>
            <person name="Almeida P."/>
        </authorList>
    </citation>
    <scope>NUCLEOTIDE SEQUENCE</scope>
    <source>
        <strain evidence="3">78183</strain>
    </source>
</reference>
<dbReference type="PANTHER" id="PTHR33184">
    <property type="entry name" value="PROTEIN TAPETUM DETERMINANT 1-LIKE-RELATED"/>
    <property type="match status" value="1"/>
</dbReference>
<accession>A0A6N2KDE7</accession>
<protein>
    <submittedName>
        <fullName evidence="3">Uncharacterized protein</fullName>
    </submittedName>
</protein>
<evidence type="ECO:0000256" key="2">
    <source>
        <dbReference type="SAM" id="SignalP"/>
    </source>
</evidence>
<name>A0A6N2KDE7_SALVM</name>
<proteinExistence type="predicted"/>
<gene>
    <name evidence="3" type="ORF">SVIM_LOCUS12840</name>
</gene>
<keyword evidence="1 2" id="KW-0732">Signal</keyword>
<sequence length="166" mass="18560">MLLLLVLTLLAYEAKGLEEQIDSHAKLQNFPSKAGETLFHHPCSRLVHPGQNQKPQHEVLGEIAETQCSTGVIRIEQGQEALFPGGTPLFRVEIVNWWDSVVQSGNCKRICASFRSEKVINPKVFRRIAPDDCLLNDGQPLPSGEIITFEYAESTQFPFTVKNIVC</sequence>
<evidence type="ECO:0000256" key="1">
    <source>
        <dbReference type="ARBA" id="ARBA00022729"/>
    </source>
</evidence>